<comment type="caution">
    <text evidence="3">The sequence shown here is derived from an EMBL/GenBank/DDBJ whole genome shotgun (WGS) entry which is preliminary data.</text>
</comment>
<protein>
    <submittedName>
        <fullName evidence="3">G11551 protein</fullName>
    </submittedName>
</protein>
<feature type="region of interest" description="Disordered" evidence="1">
    <location>
        <begin position="472"/>
        <end position="652"/>
    </location>
</feature>
<dbReference type="Proteomes" id="UP001497392">
    <property type="component" value="Unassembled WGS sequence"/>
</dbReference>
<keyword evidence="2" id="KW-0732">Signal</keyword>
<feature type="compositionally biased region" description="Basic and acidic residues" evidence="1">
    <location>
        <begin position="472"/>
        <end position="489"/>
    </location>
</feature>
<accession>A0ABP1G871</accession>
<feature type="signal peptide" evidence="2">
    <location>
        <begin position="1"/>
        <end position="22"/>
    </location>
</feature>
<feature type="compositionally biased region" description="Low complexity" evidence="1">
    <location>
        <begin position="553"/>
        <end position="567"/>
    </location>
</feature>
<gene>
    <name evidence="3" type="primary">g11551</name>
    <name evidence="3" type="ORF">VP750_LOCUS10325</name>
</gene>
<evidence type="ECO:0000256" key="2">
    <source>
        <dbReference type="SAM" id="SignalP"/>
    </source>
</evidence>
<evidence type="ECO:0000313" key="4">
    <source>
        <dbReference type="Proteomes" id="UP001497392"/>
    </source>
</evidence>
<evidence type="ECO:0000313" key="3">
    <source>
        <dbReference type="EMBL" id="CAL5228419.1"/>
    </source>
</evidence>
<proteinExistence type="predicted"/>
<reference evidence="3 4" key="1">
    <citation type="submission" date="2024-06" db="EMBL/GenBank/DDBJ databases">
        <authorList>
            <person name="Kraege A."/>
            <person name="Thomma B."/>
        </authorList>
    </citation>
    <scope>NUCLEOTIDE SEQUENCE [LARGE SCALE GENOMIC DNA]</scope>
</reference>
<feature type="compositionally biased region" description="Low complexity" evidence="1">
    <location>
        <begin position="640"/>
        <end position="652"/>
    </location>
</feature>
<dbReference type="EMBL" id="CAXHTA020000018">
    <property type="protein sequence ID" value="CAL5228419.1"/>
    <property type="molecule type" value="Genomic_DNA"/>
</dbReference>
<organism evidence="3 4">
    <name type="scientific">Coccomyxa viridis</name>
    <dbReference type="NCBI Taxonomy" id="1274662"/>
    <lineage>
        <taxon>Eukaryota</taxon>
        <taxon>Viridiplantae</taxon>
        <taxon>Chlorophyta</taxon>
        <taxon>core chlorophytes</taxon>
        <taxon>Trebouxiophyceae</taxon>
        <taxon>Trebouxiophyceae incertae sedis</taxon>
        <taxon>Coccomyxaceae</taxon>
        <taxon>Coccomyxa</taxon>
    </lineage>
</organism>
<keyword evidence="4" id="KW-1185">Reference proteome</keyword>
<feature type="chain" id="PRO_5046924900" evidence="2">
    <location>
        <begin position="23"/>
        <end position="869"/>
    </location>
</feature>
<sequence length="869" mass="91291">MTKWSGCTGLAVGLLLVGSAFGALKIPSGEEVAIFEATYRVVTESELSSKQFDDAFRTILAAGEKIEVLTLESVRIDDQQGGSGDSKEKQELKDLKQRGRSILQSADAPPSGTASDAAAAAAALNPAASMQGTGKKPGVTQPDQVTLAPGQSIQDRIGLGLQQHSSNTAQGSPGASLWDTSVAAAQAGGVSVSLYAPPAETPQASKLYTGWGLEQEPAQAQPLADSFLQIDRLDFPAPAPAPAGGDWTIRTLKQRDGERQPHYWDSAQGADLAAEAPSLDWGVPQSTHVGASPAAVPVGNTPKLVPHYWDATEPVSAAAPSSAPKDVPQGSHSQIFEHRWRMPNQAVSRVPADGTFPAQMFTASIPALTLEHADISDPSSVPVRLNARRGRVQAASVQDALAASSADSSTGDLEAALGTPASSRRLLIWQAGSEEVKDDAWAREGWDGDVQAAKAAEVEGKAQVDSALDAWKDASKDGDLEKGDKESKDSSTALDSGVADTDQKVLISQNADGVPAKTGPTKGALQNEAPPAGGQPRSKKQPGSKAGRPGVKAGSMAANAGSSASSARVTAEAGQPGKRNGQDGQGLEIVKGMAAVTEGGAQKGPGQGYARQQGKSWGALQRADGGRLRTKAKANAAQPARRQSGSGVGGAAVAQQLSQEDLKSVASLLTIIRENAADKDGMAQLFKPKAMDYIHRAIVQAIADAKAEAAPCKQPPREELPQDLVEMLTGYKQVPRTKEDDKADEEPKQEDIYLREYLVTFRITTAETKFGELLSNAHVFRIIKENLQKKKVLVSSVSADEIIRVMRDGSRWVMNKDKPAGTKEEPKQAQRSGRRLLQDVLSAAPDESLPVRLVSAIKAAAGFVQLRSL</sequence>
<name>A0ABP1G871_9CHLO</name>
<evidence type="ECO:0000256" key="1">
    <source>
        <dbReference type="SAM" id="MobiDB-lite"/>
    </source>
</evidence>